<organism evidence="1 2">
    <name type="scientific">Achromobacter denitrificans</name>
    <name type="common">Alcaligenes denitrificans</name>
    <dbReference type="NCBI Taxonomy" id="32002"/>
    <lineage>
        <taxon>Bacteria</taxon>
        <taxon>Pseudomonadati</taxon>
        <taxon>Pseudomonadota</taxon>
        <taxon>Betaproteobacteria</taxon>
        <taxon>Burkholderiales</taxon>
        <taxon>Alcaligenaceae</taxon>
        <taxon>Achromobacter</taxon>
    </lineage>
</organism>
<evidence type="ECO:0000313" key="1">
    <source>
        <dbReference type="EMBL" id="QKQ50272.1"/>
    </source>
</evidence>
<gene>
    <name evidence="1" type="ORF">FOC81_27605</name>
</gene>
<protein>
    <submittedName>
        <fullName evidence="1">DUF2290 domain-containing protein</fullName>
    </submittedName>
</protein>
<accession>A0A6N0JST7</accession>
<sequence>MMTSDQLIGHIHQLIFEWQRCGLVLDSRNHQAYKRANGIVEVTWGNDGYVMKNNDYASLDEYCSLIESKQYSMLLSDGAMIQVSYKFEQKRIVGHRLCWYPSPIEIDENVDGYSLVDYVLEQMASGNTQYFRARGPLRFDYAPDQAREDHPVSHLHLGHEDCRIPVKSSLSIRAFMMFIVQNFYPAIIQKAALHAEAAHWFCADALTEGQRFRHHLAINHPT</sequence>
<dbReference type="Pfam" id="PF10053">
    <property type="entry name" value="DUF2290"/>
    <property type="match status" value="1"/>
</dbReference>
<proteinExistence type="predicted"/>
<dbReference type="AlphaFoldDB" id="A0A6N0JST7"/>
<evidence type="ECO:0000313" key="2">
    <source>
        <dbReference type="Proteomes" id="UP000509782"/>
    </source>
</evidence>
<dbReference type="InterPro" id="IPR018742">
    <property type="entry name" value="DUF2290"/>
</dbReference>
<reference evidence="1 2" key="1">
    <citation type="submission" date="2020-05" db="EMBL/GenBank/DDBJ databases">
        <title>FDA dAtabase for Regulatory Grade micrObial Sequences (FDA-ARGOS): Supporting development and validation of Infectious Disease Dx tests.</title>
        <authorList>
            <person name="Sproer C."/>
            <person name="Gronow S."/>
            <person name="Severitt S."/>
            <person name="Schroder I."/>
            <person name="Tallon L."/>
            <person name="Sadzewicz L."/>
            <person name="Zhao X."/>
            <person name="Vavikolanu K."/>
            <person name="Mehta A."/>
            <person name="Aluvathingal J."/>
            <person name="Nadendla S."/>
            <person name="Myers T."/>
            <person name="Yan Y."/>
            <person name="Sichtig H."/>
        </authorList>
    </citation>
    <scope>NUCLEOTIDE SEQUENCE [LARGE SCALE GENOMIC DNA]</scope>
    <source>
        <strain evidence="1 2">FDAARGOS_787</strain>
    </source>
</reference>
<name>A0A6N0JST7_ACHDE</name>
<dbReference type="EMBL" id="CP054569">
    <property type="protein sequence ID" value="QKQ50272.1"/>
    <property type="molecule type" value="Genomic_DNA"/>
</dbReference>
<dbReference type="RefSeq" id="WP_174717193.1">
    <property type="nucleotide sequence ID" value="NZ_CP054569.1"/>
</dbReference>
<dbReference type="Proteomes" id="UP000509782">
    <property type="component" value="Chromosome"/>
</dbReference>